<dbReference type="Gene3D" id="3.10.450.50">
    <property type="match status" value="1"/>
</dbReference>
<reference evidence="2 3" key="1">
    <citation type="submission" date="2018-08" db="EMBL/GenBank/DDBJ databases">
        <title>Vibrio isolated from the Eastern China Marginal Seas.</title>
        <authorList>
            <person name="Li Y."/>
        </authorList>
    </citation>
    <scope>NUCLEOTIDE SEQUENCE [LARGE SCALE GENOMIC DNA]</scope>
    <source>
        <strain evidence="2 3">BEI233</strain>
    </source>
</reference>
<proteinExistence type="predicted"/>
<evidence type="ECO:0000313" key="3">
    <source>
        <dbReference type="Proteomes" id="UP000273252"/>
    </source>
</evidence>
<dbReference type="RefSeq" id="WP_120029918.1">
    <property type="nucleotide sequence ID" value="NZ_QVMU01000003.1"/>
</dbReference>
<dbReference type="Pfam" id="PF12680">
    <property type="entry name" value="SnoaL_2"/>
    <property type="match status" value="1"/>
</dbReference>
<dbReference type="OrthoDB" id="1115105at2"/>
<name>A0A3A6QXY3_9VIBR</name>
<accession>A0A3A6QXY3</accession>
<dbReference type="SUPFAM" id="SSF54427">
    <property type="entry name" value="NTF2-like"/>
    <property type="match status" value="1"/>
</dbReference>
<evidence type="ECO:0000313" key="2">
    <source>
        <dbReference type="EMBL" id="RJX73677.1"/>
    </source>
</evidence>
<comment type="caution">
    <text evidence="2">The sequence shown here is derived from an EMBL/GenBank/DDBJ whole genome shotgun (WGS) entry which is preliminary data.</text>
</comment>
<feature type="domain" description="SnoaL-like" evidence="1">
    <location>
        <begin position="14"/>
        <end position="111"/>
    </location>
</feature>
<keyword evidence="3" id="KW-1185">Reference proteome</keyword>
<dbReference type="AlphaFoldDB" id="A0A3A6QXY3"/>
<sequence length="144" mass="16834">MKDALWLDRFIEVYSSLSPYNLHLLRDVYHADVEFTDPMHRVEGIQALLLYFDNIYTQVTHCDFVIEHVFRSESEAAVYWKMTFIHNKLNGKQPITVQGHSHIKAKDDLVIFHRDYLDLGAMLYEHLPLIGSLVKTIKQRASTS</sequence>
<dbReference type="InterPro" id="IPR032710">
    <property type="entry name" value="NTF2-like_dom_sf"/>
</dbReference>
<gene>
    <name evidence="2" type="ORF">DZ860_05455</name>
</gene>
<dbReference type="Proteomes" id="UP000273252">
    <property type="component" value="Unassembled WGS sequence"/>
</dbReference>
<dbReference type="InterPro" id="IPR037401">
    <property type="entry name" value="SnoaL-like"/>
</dbReference>
<organism evidence="2 3">
    <name type="scientific">Vibrio sinensis</name>
    <dbReference type="NCBI Taxonomy" id="2302434"/>
    <lineage>
        <taxon>Bacteria</taxon>
        <taxon>Pseudomonadati</taxon>
        <taxon>Pseudomonadota</taxon>
        <taxon>Gammaproteobacteria</taxon>
        <taxon>Vibrionales</taxon>
        <taxon>Vibrionaceae</taxon>
        <taxon>Vibrio</taxon>
    </lineage>
</organism>
<protein>
    <submittedName>
        <fullName evidence="2">Nuclear transport factor 2 family protein</fullName>
    </submittedName>
</protein>
<evidence type="ECO:0000259" key="1">
    <source>
        <dbReference type="Pfam" id="PF12680"/>
    </source>
</evidence>
<dbReference type="EMBL" id="QVMU01000003">
    <property type="protein sequence ID" value="RJX73677.1"/>
    <property type="molecule type" value="Genomic_DNA"/>
</dbReference>